<keyword evidence="3" id="KW-1185">Reference proteome</keyword>
<dbReference type="AlphaFoldDB" id="A0AAE1C809"/>
<dbReference type="GO" id="GO:0016020">
    <property type="term" value="C:membrane"/>
    <property type="evidence" value="ECO:0007669"/>
    <property type="project" value="InterPro"/>
</dbReference>
<reference evidence="2" key="2">
    <citation type="submission" date="2023-06" db="EMBL/GenBank/DDBJ databases">
        <authorList>
            <consortium name="Lawrence Berkeley National Laboratory"/>
            <person name="Haridas S."/>
            <person name="Hensen N."/>
            <person name="Bonometti L."/>
            <person name="Westerberg I."/>
            <person name="Brannstrom I.O."/>
            <person name="Guillou S."/>
            <person name="Cros-Aarteil S."/>
            <person name="Calhoun S."/>
            <person name="Kuo A."/>
            <person name="Mondo S."/>
            <person name="Pangilinan J."/>
            <person name="Riley R."/>
            <person name="Labutti K."/>
            <person name="Andreopoulos B."/>
            <person name="Lipzen A."/>
            <person name="Chen C."/>
            <person name="Yanf M."/>
            <person name="Daum C."/>
            <person name="Ng V."/>
            <person name="Clum A."/>
            <person name="Steindorff A."/>
            <person name="Ohm R."/>
            <person name="Martin F."/>
            <person name="Silar P."/>
            <person name="Natvig D."/>
            <person name="Lalanne C."/>
            <person name="Gautier V."/>
            <person name="Ament-Velasquez S.L."/>
            <person name="Kruys A."/>
            <person name="Hutchinson M.I."/>
            <person name="Powell A.J."/>
            <person name="Barry K."/>
            <person name="Miller A.N."/>
            <person name="Grigoriev I.V."/>
            <person name="Debuchy R."/>
            <person name="Gladieux P."/>
            <person name="Thoren M.H."/>
            <person name="Johannesson H."/>
        </authorList>
    </citation>
    <scope>NUCLEOTIDE SEQUENCE</scope>
    <source>
        <strain evidence="2">CBS 314.62</strain>
    </source>
</reference>
<organism evidence="2 3">
    <name type="scientific">Podospora appendiculata</name>
    <dbReference type="NCBI Taxonomy" id="314037"/>
    <lineage>
        <taxon>Eukaryota</taxon>
        <taxon>Fungi</taxon>
        <taxon>Dikarya</taxon>
        <taxon>Ascomycota</taxon>
        <taxon>Pezizomycotina</taxon>
        <taxon>Sordariomycetes</taxon>
        <taxon>Sordariomycetidae</taxon>
        <taxon>Sordariales</taxon>
        <taxon>Podosporaceae</taxon>
        <taxon>Podospora</taxon>
    </lineage>
</organism>
<gene>
    <name evidence="2" type="ORF">B0T22DRAFT_280149</name>
</gene>
<keyword evidence="1" id="KW-1133">Transmembrane helix</keyword>
<comment type="caution">
    <text evidence="2">The sequence shown here is derived from an EMBL/GenBank/DDBJ whole genome shotgun (WGS) entry which is preliminary data.</text>
</comment>
<evidence type="ECO:0000313" key="2">
    <source>
        <dbReference type="EMBL" id="KAK3682275.1"/>
    </source>
</evidence>
<name>A0AAE1C809_9PEZI</name>
<evidence type="ECO:0000313" key="3">
    <source>
        <dbReference type="Proteomes" id="UP001270362"/>
    </source>
</evidence>
<keyword evidence="1" id="KW-0472">Membrane</keyword>
<dbReference type="InterPro" id="IPR002523">
    <property type="entry name" value="MgTranspt_CorA/ZnTranspt_ZntB"/>
</dbReference>
<accession>A0AAE1C809</accession>
<feature type="transmembrane region" description="Helical" evidence="1">
    <location>
        <begin position="209"/>
        <end position="228"/>
    </location>
</feature>
<dbReference type="GO" id="GO:0046873">
    <property type="term" value="F:metal ion transmembrane transporter activity"/>
    <property type="evidence" value="ECO:0007669"/>
    <property type="project" value="InterPro"/>
</dbReference>
<proteinExistence type="predicted"/>
<dbReference type="Proteomes" id="UP001270362">
    <property type="component" value="Unassembled WGS sequence"/>
</dbReference>
<keyword evidence="1" id="KW-0812">Transmembrane</keyword>
<dbReference type="EMBL" id="JAULSO010000005">
    <property type="protein sequence ID" value="KAK3682275.1"/>
    <property type="molecule type" value="Genomic_DNA"/>
</dbReference>
<sequence>MLTITPEFPYTIIDVADQTPAYVTKSSALPSRSTWESNQILPCGRYPGLIGIAQFLATFSLQVKRWDKGWTLTLESIDEAVRIQIDESLDTELCESVMFDDSFRLSKVYFTTIQVLNLASDWIEKAVSDWESLAERWVRETKADEIFDKEGLVLIAKSWSNVTANFKARADRHLDRIRHKREDVKALRDGLFNAKSLREATKGMALNRAIYVFTIVTVIFTPSSFIGSKNGTDRRNNRHSGRCHS</sequence>
<reference evidence="2" key="1">
    <citation type="journal article" date="2023" name="Mol. Phylogenet. Evol.">
        <title>Genome-scale phylogeny and comparative genomics of the fungal order Sordariales.</title>
        <authorList>
            <person name="Hensen N."/>
            <person name="Bonometti L."/>
            <person name="Westerberg I."/>
            <person name="Brannstrom I.O."/>
            <person name="Guillou S."/>
            <person name="Cros-Aarteil S."/>
            <person name="Calhoun S."/>
            <person name="Haridas S."/>
            <person name="Kuo A."/>
            <person name="Mondo S."/>
            <person name="Pangilinan J."/>
            <person name="Riley R."/>
            <person name="LaButti K."/>
            <person name="Andreopoulos B."/>
            <person name="Lipzen A."/>
            <person name="Chen C."/>
            <person name="Yan M."/>
            <person name="Daum C."/>
            <person name="Ng V."/>
            <person name="Clum A."/>
            <person name="Steindorff A."/>
            <person name="Ohm R.A."/>
            <person name="Martin F."/>
            <person name="Silar P."/>
            <person name="Natvig D.O."/>
            <person name="Lalanne C."/>
            <person name="Gautier V."/>
            <person name="Ament-Velasquez S.L."/>
            <person name="Kruys A."/>
            <person name="Hutchinson M.I."/>
            <person name="Powell A.J."/>
            <person name="Barry K."/>
            <person name="Miller A.N."/>
            <person name="Grigoriev I.V."/>
            <person name="Debuchy R."/>
            <person name="Gladieux P."/>
            <person name="Hiltunen Thoren M."/>
            <person name="Johannesson H."/>
        </authorList>
    </citation>
    <scope>NUCLEOTIDE SEQUENCE</scope>
    <source>
        <strain evidence="2">CBS 314.62</strain>
    </source>
</reference>
<dbReference type="Pfam" id="PF01544">
    <property type="entry name" value="CorA"/>
    <property type="match status" value="1"/>
</dbReference>
<protein>
    <submittedName>
        <fullName evidence="2">Uncharacterized protein</fullName>
    </submittedName>
</protein>
<evidence type="ECO:0000256" key="1">
    <source>
        <dbReference type="SAM" id="Phobius"/>
    </source>
</evidence>